<dbReference type="EMBL" id="CP182909">
    <property type="protein sequence ID" value="XPM63758.1"/>
    <property type="molecule type" value="Genomic_DNA"/>
</dbReference>
<accession>A0ACD5GS86</accession>
<gene>
    <name evidence="1" type="ORF">BH720_031910</name>
</gene>
<name>A0ACD5GS86_9CYAN</name>
<keyword evidence="2" id="KW-1185">Reference proteome</keyword>
<reference evidence="1 2" key="1">
    <citation type="journal article" date="2016" name="Genome Announc.">
        <title>Draft Genome Sequence of the Thermotolerant Cyanobacterium Desertifilum sp. IPPAS B-1220.</title>
        <authorList>
            <person name="Mironov K.S."/>
            <person name="Sinetova M.A."/>
            <person name="Bolatkhan K."/>
            <person name="Zayadan B.K."/>
            <person name="Ustinova V.V."/>
            <person name="Kupriyanova E.V."/>
            <person name="Skrypnik A.N."/>
            <person name="Gogoleva N.E."/>
            <person name="Gogolev Y.V."/>
            <person name="Los D.A."/>
        </authorList>
    </citation>
    <scope>NUCLEOTIDE SEQUENCE [LARGE SCALE GENOMIC DNA]</scope>
    <source>
        <strain evidence="1 2">IPPAS B-1220</strain>
    </source>
</reference>
<organism evidence="1 2">
    <name type="scientific">Desertifilum tharense IPPAS B-1220</name>
    <dbReference type="NCBI Taxonomy" id="1781255"/>
    <lineage>
        <taxon>Bacteria</taxon>
        <taxon>Bacillati</taxon>
        <taxon>Cyanobacteriota</taxon>
        <taxon>Cyanophyceae</taxon>
        <taxon>Desertifilales</taxon>
        <taxon>Desertifilaceae</taxon>
        <taxon>Desertifilum</taxon>
    </lineage>
</organism>
<sequence>MGLMSWRSLFPRKASETVHKEFLYQGALIWVLRTNQVGGYDPDIEPLAPTPIG</sequence>
<dbReference type="Proteomes" id="UP000095472">
    <property type="component" value="Chromosome"/>
</dbReference>
<proteinExistence type="predicted"/>
<evidence type="ECO:0000313" key="1">
    <source>
        <dbReference type="EMBL" id="XPM63758.1"/>
    </source>
</evidence>
<protein>
    <submittedName>
        <fullName evidence="1">Uncharacterized protein</fullName>
    </submittedName>
</protein>
<evidence type="ECO:0000313" key="2">
    <source>
        <dbReference type="Proteomes" id="UP000095472"/>
    </source>
</evidence>